<organism evidence="1 2">
    <name type="scientific">Mytilus edulis</name>
    <name type="common">Blue mussel</name>
    <dbReference type="NCBI Taxonomy" id="6550"/>
    <lineage>
        <taxon>Eukaryota</taxon>
        <taxon>Metazoa</taxon>
        <taxon>Spiralia</taxon>
        <taxon>Lophotrochozoa</taxon>
        <taxon>Mollusca</taxon>
        <taxon>Bivalvia</taxon>
        <taxon>Autobranchia</taxon>
        <taxon>Pteriomorphia</taxon>
        <taxon>Mytilida</taxon>
        <taxon>Mytiloidea</taxon>
        <taxon>Mytilidae</taxon>
        <taxon>Mytilinae</taxon>
        <taxon>Mytilus</taxon>
    </lineage>
</organism>
<sequence>MKYKLNDKRALDKTIEATDRDHSCSMKFKEGSIVKTFNAEAYEILKSSINNTTNLKLERQAILLAKPILNATVHTNATVDNRVLCQRKSHYETTSSEHRQSNHDIDIHNHQPNSPYELMVIMAKDLTDPCCTHKNNQNNTISSLNDELIKSEPQTLSREDEETTNQICMVCRNVILNENTVGCLACGQGLHISVEGLSENSLNNHVDYIWSFCRIPYNESLHELQK</sequence>
<dbReference type="EMBL" id="CAJPWZ010000312">
    <property type="protein sequence ID" value="CAG2190096.1"/>
    <property type="molecule type" value="Genomic_DNA"/>
</dbReference>
<dbReference type="OrthoDB" id="10610732at2759"/>
<keyword evidence="2" id="KW-1185">Reference proteome</keyword>
<reference evidence="1" key="1">
    <citation type="submission" date="2021-03" db="EMBL/GenBank/DDBJ databases">
        <authorList>
            <person name="Bekaert M."/>
        </authorList>
    </citation>
    <scope>NUCLEOTIDE SEQUENCE</scope>
</reference>
<dbReference type="Proteomes" id="UP000683360">
    <property type="component" value="Unassembled WGS sequence"/>
</dbReference>
<evidence type="ECO:0000313" key="2">
    <source>
        <dbReference type="Proteomes" id="UP000683360"/>
    </source>
</evidence>
<evidence type="ECO:0000313" key="1">
    <source>
        <dbReference type="EMBL" id="CAG2190096.1"/>
    </source>
</evidence>
<comment type="caution">
    <text evidence="1">The sequence shown here is derived from an EMBL/GenBank/DDBJ whole genome shotgun (WGS) entry which is preliminary data.</text>
</comment>
<protein>
    <submittedName>
        <fullName evidence="1">Uncharacterized protein</fullName>
    </submittedName>
</protein>
<gene>
    <name evidence="1" type="ORF">MEDL_5414</name>
</gene>
<name>A0A8S3Q4C9_MYTED</name>
<accession>A0A8S3Q4C9</accession>
<dbReference type="AlphaFoldDB" id="A0A8S3Q4C9"/>
<proteinExistence type="predicted"/>